<accession>A0A085NIY0</accession>
<gene>
    <name evidence="1" type="ORF">M514_18298</name>
</gene>
<name>A0A085NIY0_9BILA</name>
<protein>
    <submittedName>
        <fullName evidence="1">Uncharacterized protein</fullName>
    </submittedName>
</protein>
<dbReference type="EMBL" id="KL367495">
    <property type="protein sequence ID" value="KFD69426.1"/>
    <property type="molecule type" value="Genomic_DNA"/>
</dbReference>
<evidence type="ECO:0000313" key="1">
    <source>
        <dbReference type="EMBL" id="KFD69426.1"/>
    </source>
</evidence>
<dbReference type="AlphaFoldDB" id="A0A085NIY0"/>
<dbReference type="Proteomes" id="UP000030758">
    <property type="component" value="Unassembled WGS sequence"/>
</dbReference>
<sequence>MRIVNAQRASPGTIYVTCTRRSTTQSKEAGLEFKDGQLTRIMISNLPASYDSFDSAIIHWDERKSTFGTVKVTLLTEYCGRQQQAVQRRSAGDKAEF</sequence>
<proteinExistence type="predicted"/>
<reference evidence="1" key="1">
    <citation type="journal article" date="2014" name="Nat. Genet.">
        <title>Genome and transcriptome of the porcine whipworm Trichuris suis.</title>
        <authorList>
            <person name="Jex A.R."/>
            <person name="Nejsum P."/>
            <person name="Schwarz E.M."/>
            <person name="Hu L."/>
            <person name="Young N.D."/>
            <person name="Hall R.S."/>
            <person name="Korhonen P.K."/>
            <person name="Liao S."/>
            <person name="Thamsborg S."/>
            <person name="Xia J."/>
            <person name="Xu P."/>
            <person name="Wang S."/>
            <person name="Scheerlinck J.P."/>
            <person name="Hofmann A."/>
            <person name="Sternberg P.W."/>
            <person name="Wang J."/>
            <person name="Gasser R.B."/>
        </authorList>
    </citation>
    <scope>NUCLEOTIDE SEQUENCE [LARGE SCALE GENOMIC DNA]</scope>
    <source>
        <strain evidence="1">DCEP-RM93F</strain>
    </source>
</reference>
<organism evidence="1">
    <name type="scientific">Trichuris suis</name>
    <name type="common">pig whipworm</name>
    <dbReference type="NCBI Taxonomy" id="68888"/>
    <lineage>
        <taxon>Eukaryota</taxon>
        <taxon>Metazoa</taxon>
        <taxon>Ecdysozoa</taxon>
        <taxon>Nematoda</taxon>
        <taxon>Enoplea</taxon>
        <taxon>Dorylaimia</taxon>
        <taxon>Trichinellida</taxon>
        <taxon>Trichuridae</taxon>
        <taxon>Trichuris</taxon>
    </lineage>
</organism>